<dbReference type="EMBL" id="LT629695">
    <property type="protein sequence ID" value="SDH36918.1"/>
    <property type="molecule type" value="Genomic_DNA"/>
</dbReference>
<evidence type="ECO:0000313" key="4">
    <source>
        <dbReference type="Proteomes" id="UP000198822"/>
    </source>
</evidence>
<dbReference type="OrthoDB" id="5109074at2"/>
<evidence type="ECO:0000256" key="1">
    <source>
        <dbReference type="SAM" id="MobiDB-lite"/>
    </source>
</evidence>
<sequence>MSDTTNRDGQVGDDDGVQPTVSAEDASTSVTDHDAHQPLVDDGDAPTQQLPTQGDAPAHATEPEAPANESDDWQRSWDEAGGGEIEPTVIAPSSLRGPSHDAEVEQSSLEQTPEAPPELVEPRRPSLSLRGEQRPDLADTAPFAGLTDPEATQAMPTTPAAEEPAPTQAQTALLPEQQGEPQFEVGEPTAVAPAVAPEQRTERLGSISVDDETARQAATGTPIVLVETPTPPRKRGARGVGFLVALLSTIVFAALLGAFMLLATYLFERDFVLADELQALWMRPAWILPVAVFFVAYWLVTLIVNRAGWWAHVLGGFIVALLAYAAHVAGSFLETQSNVWDVMGLVDITGAELGLLLVAPTSIVTFLVAREVPVWFGGIVARRGRSAKRRNKEALDEYEAEQARRLEEYEATRA</sequence>
<feature type="transmembrane region" description="Helical" evidence="2">
    <location>
        <begin position="240"/>
        <end position="266"/>
    </location>
</feature>
<dbReference type="Proteomes" id="UP000198822">
    <property type="component" value="Chromosome I"/>
</dbReference>
<dbReference type="AlphaFoldDB" id="A0A1G8BUY4"/>
<evidence type="ECO:0000313" key="3">
    <source>
        <dbReference type="EMBL" id="SDH36918.1"/>
    </source>
</evidence>
<protein>
    <submittedName>
        <fullName evidence="3">Uncharacterized protein</fullName>
    </submittedName>
</protein>
<gene>
    <name evidence="3" type="ORF">SAMN04489720_1062</name>
</gene>
<keyword evidence="2" id="KW-0812">Transmembrane</keyword>
<evidence type="ECO:0000256" key="2">
    <source>
        <dbReference type="SAM" id="Phobius"/>
    </source>
</evidence>
<reference evidence="4" key="1">
    <citation type="submission" date="2016-10" db="EMBL/GenBank/DDBJ databases">
        <authorList>
            <person name="Varghese N."/>
            <person name="Submissions S."/>
        </authorList>
    </citation>
    <scope>NUCLEOTIDE SEQUENCE [LARGE SCALE GENOMIC DNA]</scope>
    <source>
        <strain evidence="4">DSM 22002</strain>
    </source>
</reference>
<feature type="region of interest" description="Disordered" evidence="1">
    <location>
        <begin position="192"/>
        <end position="215"/>
    </location>
</feature>
<keyword evidence="2" id="KW-1133">Transmembrane helix</keyword>
<feature type="compositionally biased region" description="Polar residues" evidence="1">
    <location>
        <begin position="19"/>
        <end position="30"/>
    </location>
</feature>
<dbReference type="SUPFAM" id="SSF103473">
    <property type="entry name" value="MFS general substrate transporter"/>
    <property type="match status" value="1"/>
</dbReference>
<feature type="region of interest" description="Disordered" evidence="1">
    <location>
        <begin position="1"/>
        <end position="168"/>
    </location>
</feature>
<accession>A0A1G8BUY4</accession>
<dbReference type="STRING" id="399736.SAMN04489720_1062"/>
<keyword evidence="2" id="KW-0472">Membrane</keyword>
<name>A0A1G8BUY4_9MICO</name>
<dbReference type="RefSeq" id="WP_092503105.1">
    <property type="nucleotide sequence ID" value="NZ_LT629695.1"/>
</dbReference>
<feature type="transmembrane region" description="Helical" evidence="2">
    <location>
        <begin position="286"/>
        <end position="304"/>
    </location>
</feature>
<keyword evidence="4" id="KW-1185">Reference proteome</keyword>
<dbReference type="InterPro" id="IPR036259">
    <property type="entry name" value="MFS_trans_sf"/>
</dbReference>
<organism evidence="3 4">
    <name type="scientific">Agrococcus jejuensis</name>
    <dbReference type="NCBI Taxonomy" id="399736"/>
    <lineage>
        <taxon>Bacteria</taxon>
        <taxon>Bacillati</taxon>
        <taxon>Actinomycetota</taxon>
        <taxon>Actinomycetes</taxon>
        <taxon>Micrococcales</taxon>
        <taxon>Microbacteriaceae</taxon>
        <taxon>Agrococcus</taxon>
    </lineage>
</organism>
<proteinExistence type="predicted"/>
<feature type="transmembrane region" description="Helical" evidence="2">
    <location>
        <begin position="353"/>
        <end position="381"/>
    </location>
</feature>
<feature type="transmembrane region" description="Helical" evidence="2">
    <location>
        <begin position="311"/>
        <end position="333"/>
    </location>
</feature>
<feature type="compositionally biased region" description="Low complexity" evidence="1">
    <location>
        <begin position="149"/>
        <end position="168"/>
    </location>
</feature>
<feature type="compositionally biased region" description="Low complexity" evidence="1">
    <location>
        <begin position="56"/>
        <end position="68"/>
    </location>
</feature>